<proteinExistence type="predicted"/>
<feature type="transmembrane region" description="Helical" evidence="1">
    <location>
        <begin position="90"/>
        <end position="111"/>
    </location>
</feature>
<feature type="transmembrane region" description="Helical" evidence="1">
    <location>
        <begin position="279"/>
        <end position="297"/>
    </location>
</feature>
<protein>
    <recommendedName>
        <fullName evidence="4">Glycosyltransferase RgtA/B/C/D-like domain-containing protein</fullName>
    </recommendedName>
</protein>
<dbReference type="EMBL" id="PCVO01000001">
    <property type="protein sequence ID" value="PIQ75649.1"/>
    <property type="molecule type" value="Genomic_DNA"/>
</dbReference>
<keyword evidence="1" id="KW-0812">Transmembrane</keyword>
<evidence type="ECO:0000313" key="2">
    <source>
        <dbReference type="EMBL" id="PIQ75649.1"/>
    </source>
</evidence>
<evidence type="ECO:0000313" key="3">
    <source>
        <dbReference type="Proteomes" id="UP000229317"/>
    </source>
</evidence>
<feature type="transmembrane region" description="Helical" evidence="1">
    <location>
        <begin position="117"/>
        <end position="135"/>
    </location>
</feature>
<dbReference type="AlphaFoldDB" id="A0A2H0KU20"/>
<evidence type="ECO:0000256" key="1">
    <source>
        <dbReference type="SAM" id="Phobius"/>
    </source>
</evidence>
<feature type="transmembrane region" description="Helical" evidence="1">
    <location>
        <begin position="12"/>
        <end position="32"/>
    </location>
</feature>
<feature type="transmembrane region" description="Helical" evidence="1">
    <location>
        <begin position="163"/>
        <end position="194"/>
    </location>
</feature>
<reference evidence="2 3" key="1">
    <citation type="submission" date="2017-09" db="EMBL/GenBank/DDBJ databases">
        <title>Depth-based differentiation of microbial function through sediment-hosted aquifers and enrichment of novel symbionts in the deep terrestrial subsurface.</title>
        <authorList>
            <person name="Probst A.J."/>
            <person name="Ladd B."/>
            <person name="Jarett J.K."/>
            <person name="Geller-Mcgrath D.E."/>
            <person name="Sieber C.M."/>
            <person name="Emerson J.B."/>
            <person name="Anantharaman K."/>
            <person name="Thomas B.C."/>
            <person name="Malmstrom R."/>
            <person name="Stieglmeier M."/>
            <person name="Klingl A."/>
            <person name="Woyke T."/>
            <person name="Ryan C.M."/>
            <person name="Banfield J.F."/>
        </authorList>
    </citation>
    <scope>NUCLEOTIDE SEQUENCE [LARGE SCALE GENOMIC DNA]</scope>
    <source>
        <strain evidence="2">CG11_big_fil_rev_8_21_14_0_20_40_15</strain>
    </source>
</reference>
<comment type="caution">
    <text evidence="2">The sequence shown here is derived from an EMBL/GenBank/DDBJ whole genome shotgun (WGS) entry which is preliminary data.</text>
</comment>
<feature type="transmembrane region" description="Helical" evidence="1">
    <location>
        <begin position="304"/>
        <end position="328"/>
    </location>
</feature>
<accession>A0A2H0KU20</accession>
<evidence type="ECO:0008006" key="4">
    <source>
        <dbReference type="Google" id="ProtNLM"/>
    </source>
</evidence>
<organism evidence="2 3">
    <name type="scientific">Candidatus Portnoybacteria bacterium CG11_big_fil_rev_8_21_14_0_20_40_15</name>
    <dbReference type="NCBI Taxonomy" id="1974817"/>
    <lineage>
        <taxon>Bacteria</taxon>
        <taxon>Candidatus Portnoyibacteriota</taxon>
    </lineage>
</organism>
<sequence length="503" mass="57992">MQALKSILKEKGQTRIFFILGLFLIFFISLQAPTDPDFGWHLKIGQDILANHTISHFDPYSFTMSDFPWISYSWLSDIFVALFQKLFGFFGLSIIFSLITAAAFFLVARAYQTELSYQIIAALLGSILSVSVVGIRDQIWSVLGLAILIFIILRWRNNPHSKIIWWLPLLFVIWTNIHPGFVAGLVLFVIFIIFESFKYKRLSPELVEGITAQRQNFTLRQAQGIKFWLLAIFFLSLAATLLNPYGLRIYEEVWRTLSDFAGRSQIIEWRPLFSAGMDVFLPTVFFALFLFGAQFFAKKHDFTLIALSAIFFVFALLAWRNLPLFFIASSPLAVLTIENFTGKNLLDLIKTPTILLIIFALAFYAGWHNIKQVWVQDTNPQTLAKEANFPYGAVKFLASNHLPLATDRLFNEYNWGGYILWQMPNQKVFIDGRMVHWKLPSKHIFDDYQILQAAKNLNQTNSLIEKYNLNLALIRPDSPLAFYLSAIGWQKIYRDDLTIILKK</sequence>
<keyword evidence="1" id="KW-0472">Membrane</keyword>
<name>A0A2H0KU20_9BACT</name>
<gene>
    <name evidence="2" type="ORF">COV84_00100</name>
</gene>
<dbReference type="Proteomes" id="UP000229317">
    <property type="component" value="Unassembled WGS sequence"/>
</dbReference>
<feature type="transmembrane region" description="Helical" evidence="1">
    <location>
        <begin position="348"/>
        <end position="367"/>
    </location>
</feature>
<keyword evidence="1" id="KW-1133">Transmembrane helix</keyword>
<feature type="transmembrane region" description="Helical" evidence="1">
    <location>
        <begin position="227"/>
        <end position="247"/>
    </location>
</feature>
<feature type="transmembrane region" description="Helical" evidence="1">
    <location>
        <begin position="140"/>
        <end position="157"/>
    </location>
</feature>